<dbReference type="UniPathway" id="UPA00068">
    <property type="reaction ID" value="UER00113"/>
</dbReference>
<dbReference type="Gene3D" id="3.90.1260.10">
    <property type="entry name" value="Argininosuccinate synthetase, chain A, domain 2"/>
    <property type="match status" value="1"/>
</dbReference>
<organism evidence="9 10">
    <name type="scientific">Verrucomicrobia subdivision 6 bacterium BACL9 MAG-120820-bin42</name>
    <dbReference type="NCBI Taxonomy" id="1655634"/>
    <lineage>
        <taxon>Bacteria</taxon>
        <taxon>Pseudomonadati</taxon>
        <taxon>Verrucomicrobiota</taxon>
        <taxon>Verrucomicrobiia</taxon>
        <taxon>Verrucomicrobiales</taxon>
        <taxon>Verrucomicrobia subdivision 6</taxon>
    </lineage>
</organism>
<evidence type="ECO:0000256" key="2">
    <source>
        <dbReference type="ARBA" id="ARBA00012286"/>
    </source>
</evidence>
<evidence type="ECO:0000256" key="3">
    <source>
        <dbReference type="ARBA" id="ARBA00022571"/>
    </source>
</evidence>
<dbReference type="GO" id="GO:0006526">
    <property type="term" value="P:L-arginine biosynthetic process"/>
    <property type="evidence" value="ECO:0007669"/>
    <property type="project" value="UniProtKB-UniPathway"/>
</dbReference>
<evidence type="ECO:0000256" key="1">
    <source>
        <dbReference type="ARBA" id="ARBA00004967"/>
    </source>
</evidence>
<dbReference type="GO" id="GO:0000050">
    <property type="term" value="P:urea cycle"/>
    <property type="evidence" value="ECO:0007669"/>
    <property type="project" value="TreeGrafter"/>
</dbReference>
<evidence type="ECO:0000256" key="7">
    <source>
        <dbReference type="ARBA" id="ARBA00022840"/>
    </source>
</evidence>
<name>A0A0R2XAX9_9BACT</name>
<protein>
    <recommendedName>
        <fullName evidence="2">argininosuccinate synthase</fullName>
        <ecNumber evidence="2">6.3.4.5</ecNumber>
    </recommendedName>
</protein>
<dbReference type="Pfam" id="PF20979">
    <property type="entry name" value="Arginosuc_syn_C"/>
    <property type="match status" value="1"/>
</dbReference>
<dbReference type="PANTHER" id="PTHR11587">
    <property type="entry name" value="ARGININOSUCCINATE SYNTHASE"/>
    <property type="match status" value="1"/>
</dbReference>
<dbReference type="GO" id="GO:0005737">
    <property type="term" value="C:cytoplasm"/>
    <property type="evidence" value="ECO:0007669"/>
    <property type="project" value="TreeGrafter"/>
</dbReference>
<dbReference type="EC" id="6.3.4.5" evidence="2"/>
<evidence type="ECO:0000313" key="9">
    <source>
        <dbReference type="EMBL" id="KRP33053.1"/>
    </source>
</evidence>
<comment type="pathway">
    <text evidence="1">Amino-acid biosynthesis; L-arginine biosynthesis; L-arginine from L-ornithine and carbamoyl phosphate: step 2/3.</text>
</comment>
<dbReference type="AlphaFoldDB" id="A0A0R2XAX9"/>
<keyword evidence="4" id="KW-0436">Ligase</keyword>
<evidence type="ECO:0000256" key="6">
    <source>
        <dbReference type="ARBA" id="ARBA00022741"/>
    </source>
</evidence>
<dbReference type="PANTHER" id="PTHR11587:SF2">
    <property type="entry name" value="ARGININOSUCCINATE SYNTHASE"/>
    <property type="match status" value="1"/>
</dbReference>
<comment type="caution">
    <text evidence="9">The sequence shown here is derived from an EMBL/GenBank/DDBJ whole genome shotgun (WGS) entry which is preliminary data.</text>
</comment>
<dbReference type="InterPro" id="IPR048268">
    <property type="entry name" value="Arginosuc_syn_C"/>
</dbReference>
<sequence>MESLTMDREVMHLRDSLIPKYSELVYYGFWFAPERLALQALVEESQKNVSGTVRVKLYKGGIYAAGRKSRLSLYNPEIATMEADPTKAYNQDDATGFIRLNGLRLKVAAKVKKK</sequence>
<evidence type="ECO:0000256" key="4">
    <source>
        <dbReference type="ARBA" id="ARBA00022598"/>
    </source>
</evidence>
<keyword evidence="6" id="KW-0547">Nucleotide-binding</keyword>
<proteinExistence type="predicted"/>
<evidence type="ECO:0000256" key="5">
    <source>
        <dbReference type="ARBA" id="ARBA00022605"/>
    </source>
</evidence>
<dbReference type="InterPro" id="IPR024074">
    <property type="entry name" value="AS_cat/multimer_dom_body"/>
</dbReference>
<keyword evidence="3" id="KW-0055">Arginine biosynthesis</keyword>
<dbReference type="Proteomes" id="UP000051557">
    <property type="component" value="Unassembled WGS sequence"/>
</dbReference>
<keyword evidence="7" id="KW-0067">ATP-binding</keyword>
<evidence type="ECO:0000259" key="8">
    <source>
        <dbReference type="Pfam" id="PF20979"/>
    </source>
</evidence>
<evidence type="ECO:0000313" key="10">
    <source>
        <dbReference type="Proteomes" id="UP000051557"/>
    </source>
</evidence>
<dbReference type="GO" id="GO:0004055">
    <property type="term" value="F:argininosuccinate synthase activity"/>
    <property type="evidence" value="ECO:0007669"/>
    <property type="project" value="UniProtKB-EC"/>
</dbReference>
<dbReference type="GO" id="GO:0005524">
    <property type="term" value="F:ATP binding"/>
    <property type="evidence" value="ECO:0007669"/>
    <property type="project" value="UniProtKB-KW"/>
</dbReference>
<feature type="domain" description="Arginosuccinate synthase C-terminal" evidence="8">
    <location>
        <begin position="1"/>
        <end position="107"/>
    </location>
</feature>
<dbReference type="InterPro" id="IPR001518">
    <property type="entry name" value="Arginosuc_synth"/>
</dbReference>
<dbReference type="EMBL" id="LIDM01000033">
    <property type="protein sequence ID" value="KRP33053.1"/>
    <property type="molecule type" value="Genomic_DNA"/>
</dbReference>
<dbReference type="GO" id="GO:0000053">
    <property type="term" value="P:argininosuccinate metabolic process"/>
    <property type="evidence" value="ECO:0007669"/>
    <property type="project" value="TreeGrafter"/>
</dbReference>
<gene>
    <name evidence="9" type="ORF">ABS32_01555</name>
</gene>
<accession>A0A0R2XAX9</accession>
<reference evidence="9 10" key="1">
    <citation type="submission" date="2015-10" db="EMBL/GenBank/DDBJ databases">
        <title>Metagenome-Assembled Genomes uncover a global brackish microbiome.</title>
        <authorList>
            <person name="Hugerth L.W."/>
            <person name="Larsson J."/>
            <person name="Alneberg J."/>
            <person name="Lindh M.V."/>
            <person name="Legrand C."/>
            <person name="Pinhassi J."/>
            <person name="Andersson A.F."/>
        </authorList>
    </citation>
    <scope>NUCLEOTIDE SEQUENCE [LARGE SCALE GENOMIC DNA]</scope>
    <source>
        <strain evidence="9">BACL9 MAG-120820-bin42</strain>
    </source>
</reference>
<dbReference type="SUPFAM" id="SSF69864">
    <property type="entry name" value="Argininosuccinate synthetase, C-terminal domain"/>
    <property type="match status" value="1"/>
</dbReference>
<keyword evidence="5" id="KW-0028">Amino-acid biosynthesis</keyword>